<reference evidence="1 2" key="1">
    <citation type="submission" date="2019-08" db="EMBL/GenBank/DDBJ databases">
        <title>Amphibian skin-associated Pigmentiphaga: genome sequence and occurrence across geography and hosts.</title>
        <authorList>
            <person name="Bletz M.C."/>
            <person name="Bunk B."/>
            <person name="Sproeer C."/>
            <person name="Biwer P."/>
            <person name="Reiter S."/>
            <person name="Rabemananjara F.C.E."/>
            <person name="Schulz S."/>
            <person name="Overmann J."/>
            <person name="Vences M."/>
        </authorList>
    </citation>
    <scope>NUCLEOTIDE SEQUENCE [LARGE SCALE GENOMIC DNA]</scope>
    <source>
        <strain evidence="1 2">Mada1488</strain>
    </source>
</reference>
<evidence type="ECO:0000313" key="2">
    <source>
        <dbReference type="Proteomes" id="UP000325161"/>
    </source>
</evidence>
<dbReference type="RefSeq" id="WP_148814058.1">
    <property type="nucleotide sequence ID" value="NZ_CP043046.1"/>
</dbReference>
<dbReference type="Proteomes" id="UP000325161">
    <property type="component" value="Chromosome"/>
</dbReference>
<evidence type="ECO:0000313" key="1">
    <source>
        <dbReference type="EMBL" id="QEI05675.1"/>
    </source>
</evidence>
<proteinExistence type="predicted"/>
<accession>A0A5C0AU60</accession>
<dbReference type="AlphaFoldDB" id="A0A5C0AU60"/>
<gene>
    <name evidence="1" type="ORF">FXN63_07345</name>
</gene>
<dbReference type="OrthoDB" id="6866178at2"/>
<dbReference type="EMBL" id="CP043046">
    <property type="protein sequence ID" value="QEI05675.1"/>
    <property type="molecule type" value="Genomic_DNA"/>
</dbReference>
<dbReference type="KEGG" id="pacr:FXN63_07345"/>
<name>A0A5C0AU60_9BURK</name>
<sequence length="203" mass="22802">MLSAQQASAIVLDLHKGFLRDGQPERFVIYYCELSSNGDYWVIRCNSEDCIVHGKTEYCYVGVNAHLVEVKTGRLETVVSSMSIEEYLQDKGDLEAAASKSYVLEPSFSKESKAEVINLRQKLASSYTDTFALLLGAGRHWLTGKRRHLEHAQRLLAIEGIASEIGLQSNPKDAITVGPETWHIDAVLRAIHKRQINLRESDR</sequence>
<protein>
    <submittedName>
        <fullName evidence="1">Uncharacterized protein</fullName>
    </submittedName>
</protein>
<keyword evidence="2" id="KW-1185">Reference proteome</keyword>
<organism evidence="1 2">
    <name type="scientific">Pigmentiphaga aceris</name>
    <dbReference type="NCBI Taxonomy" id="1940612"/>
    <lineage>
        <taxon>Bacteria</taxon>
        <taxon>Pseudomonadati</taxon>
        <taxon>Pseudomonadota</taxon>
        <taxon>Betaproteobacteria</taxon>
        <taxon>Burkholderiales</taxon>
        <taxon>Alcaligenaceae</taxon>
        <taxon>Pigmentiphaga</taxon>
    </lineage>
</organism>